<comment type="caution">
    <text evidence="1">The sequence shown here is derived from an EMBL/GenBank/DDBJ whole genome shotgun (WGS) entry which is preliminary data.</text>
</comment>
<reference evidence="1" key="1">
    <citation type="journal article" date="2014" name="Front. Microbiol.">
        <title>High frequency of phylogenetically diverse reductive dehalogenase-homologous genes in deep subseafloor sedimentary metagenomes.</title>
        <authorList>
            <person name="Kawai M."/>
            <person name="Futagami T."/>
            <person name="Toyoda A."/>
            <person name="Takaki Y."/>
            <person name="Nishi S."/>
            <person name="Hori S."/>
            <person name="Arai W."/>
            <person name="Tsubouchi T."/>
            <person name="Morono Y."/>
            <person name="Uchiyama I."/>
            <person name="Ito T."/>
            <person name="Fujiyama A."/>
            <person name="Inagaki F."/>
            <person name="Takami H."/>
        </authorList>
    </citation>
    <scope>NUCLEOTIDE SEQUENCE</scope>
    <source>
        <strain evidence="1">Expedition CK06-06</strain>
    </source>
</reference>
<dbReference type="AlphaFoldDB" id="X1F9H1"/>
<organism evidence="1">
    <name type="scientific">marine sediment metagenome</name>
    <dbReference type="NCBI Taxonomy" id="412755"/>
    <lineage>
        <taxon>unclassified sequences</taxon>
        <taxon>metagenomes</taxon>
        <taxon>ecological metagenomes</taxon>
    </lineage>
</organism>
<accession>X1F9H1</accession>
<gene>
    <name evidence="1" type="ORF">S03H2_18827</name>
</gene>
<name>X1F9H1_9ZZZZ</name>
<sequence length="39" mass="4478">MEITLVVTVCLEGICSSESETFDNYYMYLIKIGGDWKLI</sequence>
<dbReference type="EMBL" id="BARU01009789">
    <property type="protein sequence ID" value="GAH41607.1"/>
    <property type="molecule type" value="Genomic_DNA"/>
</dbReference>
<proteinExistence type="predicted"/>
<evidence type="ECO:0000313" key="1">
    <source>
        <dbReference type="EMBL" id="GAH41607.1"/>
    </source>
</evidence>
<protein>
    <submittedName>
        <fullName evidence="1">Uncharacterized protein</fullName>
    </submittedName>
</protein>